<evidence type="ECO:0000259" key="5">
    <source>
        <dbReference type="PROSITE" id="PS50977"/>
    </source>
</evidence>
<dbReference type="PRINTS" id="PR00455">
    <property type="entry name" value="HTHTETR"/>
</dbReference>
<feature type="DNA-binding region" description="H-T-H motif" evidence="4">
    <location>
        <begin position="43"/>
        <end position="62"/>
    </location>
</feature>
<dbReference type="SUPFAM" id="SSF46689">
    <property type="entry name" value="Homeodomain-like"/>
    <property type="match status" value="1"/>
</dbReference>
<reference evidence="6 7" key="1">
    <citation type="submission" date="2018-04" db="EMBL/GenBank/DDBJ databases">
        <title>Genomic Encyclopedia of Archaeal and Bacterial Type Strains, Phase II (KMG-II): from individual species to whole genera.</title>
        <authorList>
            <person name="Goeker M."/>
        </authorList>
    </citation>
    <scope>NUCLEOTIDE SEQUENCE [LARGE SCALE GENOMIC DNA]</scope>
    <source>
        <strain evidence="6 7">DSM 5822</strain>
    </source>
</reference>
<dbReference type="PANTHER" id="PTHR30055">
    <property type="entry name" value="HTH-TYPE TRANSCRIPTIONAL REGULATOR RUTR"/>
    <property type="match status" value="1"/>
</dbReference>
<dbReference type="InterPro" id="IPR039536">
    <property type="entry name" value="TetR_C_Proteobacteria"/>
</dbReference>
<evidence type="ECO:0000256" key="3">
    <source>
        <dbReference type="ARBA" id="ARBA00023163"/>
    </source>
</evidence>
<proteinExistence type="predicted"/>
<dbReference type="Gene3D" id="1.10.10.60">
    <property type="entry name" value="Homeodomain-like"/>
    <property type="match status" value="1"/>
</dbReference>
<dbReference type="InterPro" id="IPR036271">
    <property type="entry name" value="Tet_transcr_reg_TetR-rel_C_sf"/>
</dbReference>
<dbReference type="GO" id="GO:0000976">
    <property type="term" value="F:transcription cis-regulatory region binding"/>
    <property type="evidence" value="ECO:0007669"/>
    <property type="project" value="TreeGrafter"/>
</dbReference>
<sequence length="214" mass="23936">MINDNHKLTWPCCPATSRGEQRRDAFLQAARAIFLEKGYAGTSIDEVVQRTGGSKASVYKYFGSKEGLFAAMFAERCQAFLAQLEIPNDVSDDLEQTLTHFAQRVLSASVDAERIAMIRALASEAARFPDLAHMAYNTGPKYGLGLLADFLERHHHAGVIDCPHPHIAAIQFMEMIKGHVQWRALLGLSPFPEHIDRDDYVKDAVRTFLRGYQA</sequence>
<dbReference type="Proteomes" id="UP000244223">
    <property type="component" value="Unassembled WGS sequence"/>
</dbReference>
<feature type="domain" description="HTH tetR-type" evidence="5">
    <location>
        <begin position="20"/>
        <end position="80"/>
    </location>
</feature>
<dbReference type="RefSeq" id="WP_107865958.1">
    <property type="nucleotide sequence ID" value="NZ_QAON01000009.1"/>
</dbReference>
<keyword evidence="3" id="KW-0804">Transcription</keyword>
<dbReference type="Gene3D" id="1.10.357.10">
    <property type="entry name" value="Tetracycline Repressor, domain 2"/>
    <property type="match status" value="1"/>
</dbReference>
<keyword evidence="7" id="KW-1185">Reference proteome</keyword>
<accession>A0A2T5IYK1</accession>
<evidence type="ECO:0000313" key="7">
    <source>
        <dbReference type="Proteomes" id="UP000244223"/>
    </source>
</evidence>
<keyword evidence="2 4" id="KW-0238">DNA-binding</keyword>
<dbReference type="Pfam" id="PF14246">
    <property type="entry name" value="TetR_C_7"/>
    <property type="match status" value="1"/>
</dbReference>
<dbReference type="FunFam" id="1.10.10.60:FF:000141">
    <property type="entry name" value="TetR family transcriptional regulator"/>
    <property type="match status" value="1"/>
</dbReference>
<dbReference type="OrthoDB" id="9814200at2"/>
<evidence type="ECO:0000256" key="1">
    <source>
        <dbReference type="ARBA" id="ARBA00023015"/>
    </source>
</evidence>
<evidence type="ECO:0000256" key="2">
    <source>
        <dbReference type="ARBA" id="ARBA00023125"/>
    </source>
</evidence>
<dbReference type="EMBL" id="QAON01000009">
    <property type="protein sequence ID" value="PTQ89045.1"/>
    <property type="molecule type" value="Genomic_DNA"/>
</dbReference>
<evidence type="ECO:0000256" key="4">
    <source>
        <dbReference type="PROSITE-ProRule" id="PRU00335"/>
    </source>
</evidence>
<comment type="caution">
    <text evidence="6">The sequence shown here is derived from an EMBL/GenBank/DDBJ whole genome shotgun (WGS) entry which is preliminary data.</text>
</comment>
<organism evidence="6 7">
    <name type="scientific">Agitococcus lubricus</name>
    <dbReference type="NCBI Taxonomy" id="1077255"/>
    <lineage>
        <taxon>Bacteria</taxon>
        <taxon>Pseudomonadati</taxon>
        <taxon>Pseudomonadota</taxon>
        <taxon>Gammaproteobacteria</taxon>
        <taxon>Moraxellales</taxon>
        <taxon>Moraxellaceae</taxon>
        <taxon>Agitococcus</taxon>
    </lineage>
</organism>
<dbReference type="InterPro" id="IPR001647">
    <property type="entry name" value="HTH_TetR"/>
</dbReference>
<protein>
    <submittedName>
        <fullName evidence="6">TetR family transcriptional regulator</fullName>
    </submittedName>
</protein>
<dbReference type="InterPro" id="IPR009057">
    <property type="entry name" value="Homeodomain-like_sf"/>
</dbReference>
<dbReference type="PROSITE" id="PS50977">
    <property type="entry name" value="HTH_TETR_2"/>
    <property type="match status" value="1"/>
</dbReference>
<evidence type="ECO:0000313" key="6">
    <source>
        <dbReference type="EMBL" id="PTQ89045.1"/>
    </source>
</evidence>
<dbReference type="PANTHER" id="PTHR30055:SF146">
    <property type="entry name" value="HTH-TYPE TRANSCRIPTIONAL DUAL REGULATOR CECR"/>
    <property type="match status" value="1"/>
</dbReference>
<dbReference type="Pfam" id="PF00440">
    <property type="entry name" value="TetR_N"/>
    <property type="match status" value="1"/>
</dbReference>
<keyword evidence="1" id="KW-0805">Transcription regulation</keyword>
<gene>
    <name evidence="6" type="ORF">C8N29_10966</name>
</gene>
<dbReference type="GO" id="GO:0003700">
    <property type="term" value="F:DNA-binding transcription factor activity"/>
    <property type="evidence" value="ECO:0007669"/>
    <property type="project" value="TreeGrafter"/>
</dbReference>
<dbReference type="AlphaFoldDB" id="A0A2T5IYK1"/>
<dbReference type="SUPFAM" id="SSF48498">
    <property type="entry name" value="Tetracyclin repressor-like, C-terminal domain"/>
    <property type="match status" value="1"/>
</dbReference>
<name>A0A2T5IYK1_9GAMM</name>
<dbReference type="InterPro" id="IPR050109">
    <property type="entry name" value="HTH-type_TetR-like_transc_reg"/>
</dbReference>